<reference evidence="1 2" key="1">
    <citation type="submission" date="2019-01" db="EMBL/GenBank/DDBJ databases">
        <title>Zoogloea oleivorans genome sequencing and assembly.</title>
        <authorList>
            <person name="Tancsics A."/>
            <person name="Farkas M."/>
            <person name="Kriszt B."/>
            <person name="Maroti G."/>
            <person name="Horvath B."/>
        </authorList>
    </citation>
    <scope>NUCLEOTIDE SEQUENCE [LARGE SCALE GENOMIC DNA]</scope>
    <source>
        <strain evidence="1 2">Buc</strain>
    </source>
</reference>
<protein>
    <submittedName>
        <fullName evidence="1">Metal-dependent phosphohydrolase</fullName>
    </submittedName>
</protein>
<name>A0A6C2D3P2_9RHOO</name>
<dbReference type="OrthoDB" id="8526051at2"/>
<keyword evidence="1" id="KW-0378">Hydrolase</keyword>
<dbReference type="CDD" id="cd00077">
    <property type="entry name" value="HDc"/>
    <property type="match status" value="1"/>
</dbReference>
<keyword evidence="2" id="KW-1185">Reference proteome</keyword>
<comment type="caution">
    <text evidence="1">The sequence shown here is derived from an EMBL/GenBank/DDBJ whole genome shotgun (WGS) entry which is preliminary data.</text>
</comment>
<dbReference type="GO" id="GO:0016787">
    <property type="term" value="F:hydrolase activity"/>
    <property type="evidence" value="ECO:0007669"/>
    <property type="project" value="UniProtKB-KW"/>
</dbReference>
<organism evidence="1 2">
    <name type="scientific">Zoogloea oleivorans</name>
    <dbReference type="NCBI Taxonomy" id="1552750"/>
    <lineage>
        <taxon>Bacteria</taxon>
        <taxon>Pseudomonadati</taxon>
        <taxon>Pseudomonadota</taxon>
        <taxon>Betaproteobacteria</taxon>
        <taxon>Rhodocyclales</taxon>
        <taxon>Zoogloeaceae</taxon>
        <taxon>Zoogloea</taxon>
    </lineage>
</organism>
<dbReference type="RefSeq" id="WP_148578119.1">
    <property type="nucleotide sequence ID" value="NZ_SDKK01000004.1"/>
</dbReference>
<evidence type="ECO:0000313" key="2">
    <source>
        <dbReference type="Proteomes" id="UP000389128"/>
    </source>
</evidence>
<dbReference type="Gene3D" id="1.10.3210.10">
    <property type="entry name" value="Hypothetical protein af1432"/>
    <property type="match status" value="1"/>
</dbReference>
<gene>
    <name evidence="1" type="ORF">ETQ85_05875</name>
</gene>
<accession>A0A6C2D3P2</accession>
<dbReference type="Proteomes" id="UP000389128">
    <property type="component" value="Unassembled WGS sequence"/>
</dbReference>
<sequence>MPDSKLTFEANRLPGADQVVDRLPSVFRLQSIARFPFDERHTLCQAALFHEQASLKVEWLCRQPDNRLTVGALVAIRWLGRPVSTMGAVRISRLVKLERPEASLDPFTTVLHSWVKDRALVARATQLWEELGRPLQHLFNAVFWDHHRFERYLDGPSSLAGHHNGRNGNFRHAVEVAERARALASHHPEAHLPVLIASSLLHDAGKAEEYRFNGRFRCFEMTERGALLGHKHTVLEWIAAARAQHRVILPEAHYLALLHAITAAKGAPDWLGLREPLSLDAHILSMVDRLSGQADLVARNAPVRGGFGAYHRHLRGRPYVLRE</sequence>
<dbReference type="EMBL" id="SDKK01000004">
    <property type="protein sequence ID" value="TYC60917.1"/>
    <property type="molecule type" value="Genomic_DNA"/>
</dbReference>
<dbReference type="AlphaFoldDB" id="A0A6C2D3P2"/>
<proteinExistence type="predicted"/>
<evidence type="ECO:0000313" key="1">
    <source>
        <dbReference type="EMBL" id="TYC60917.1"/>
    </source>
</evidence>
<dbReference type="SUPFAM" id="SSF109604">
    <property type="entry name" value="HD-domain/PDEase-like"/>
    <property type="match status" value="1"/>
</dbReference>
<dbReference type="InterPro" id="IPR003607">
    <property type="entry name" value="HD/PDEase_dom"/>
</dbReference>